<dbReference type="AlphaFoldDB" id="A0A955L8D6"/>
<dbReference type="EMBL" id="JAGQLH010000064">
    <property type="protein sequence ID" value="MCA9385982.1"/>
    <property type="molecule type" value="Genomic_DNA"/>
</dbReference>
<evidence type="ECO:0000256" key="1">
    <source>
        <dbReference type="ARBA" id="ARBA00022801"/>
    </source>
</evidence>
<dbReference type="PROSITE" id="PS00893">
    <property type="entry name" value="NUDIX_BOX"/>
    <property type="match status" value="1"/>
</dbReference>
<evidence type="ECO:0000259" key="2">
    <source>
        <dbReference type="PROSITE" id="PS51462"/>
    </source>
</evidence>
<dbReference type="InterPro" id="IPR020084">
    <property type="entry name" value="NUDIX_hydrolase_CS"/>
</dbReference>
<keyword evidence="1" id="KW-0378">Hydrolase</keyword>
<dbReference type="InterPro" id="IPR000086">
    <property type="entry name" value="NUDIX_hydrolase_dom"/>
</dbReference>
<dbReference type="PANTHER" id="PTHR21340">
    <property type="entry name" value="DIADENOSINE 5,5-P1,P4-TETRAPHOSPHATE PYROPHOSPHOHYDROLASE MUTT"/>
    <property type="match status" value="1"/>
</dbReference>
<comment type="caution">
    <text evidence="3">The sequence shown here is derived from an EMBL/GenBank/DDBJ whole genome shotgun (WGS) entry which is preliminary data.</text>
</comment>
<dbReference type="PANTHER" id="PTHR21340:SF0">
    <property type="entry name" value="BIS(5'-NUCLEOSYL)-TETRAPHOSPHATASE [ASYMMETRICAL]"/>
    <property type="match status" value="1"/>
</dbReference>
<reference evidence="3" key="1">
    <citation type="submission" date="2020-04" db="EMBL/GenBank/DDBJ databases">
        <authorList>
            <person name="Zhang T."/>
        </authorList>
    </citation>
    <scope>NUCLEOTIDE SEQUENCE</scope>
    <source>
        <strain evidence="3">HKST-UBA11</strain>
    </source>
</reference>
<dbReference type="Gene3D" id="3.90.79.10">
    <property type="entry name" value="Nucleoside Triphosphate Pyrophosphohydrolase"/>
    <property type="match status" value="1"/>
</dbReference>
<dbReference type="GO" id="GO:0006754">
    <property type="term" value="P:ATP biosynthetic process"/>
    <property type="evidence" value="ECO:0007669"/>
    <property type="project" value="TreeGrafter"/>
</dbReference>
<name>A0A955L8D6_9BACT</name>
<sequence>IPYNHNYELLIQDRRGHKPPPWGFFGGGIEEGESPLEAVIRETEEELTYSLTEKDIVFLDTFERITEKRNQIISWVYTWDFRNQNLSDFTLCEGSGMEFMPLEKVYQLFKYADNIAMLDAFKQKFHL</sequence>
<dbReference type="Pfam" id="PF00293">
    <property type="entry name" value="NUDIX"/>
    <property type="match status" value="1"/>
</dbReference>
<dbReference type="SUPFAM" id="SSF55811">
    <property type="entry name" value="Nudix"/>
    <property type="match status" value="1"/>
</dbReference>
<dbReference type="GO" id="GO:0006167">
    <property type="term" value="P:AMP biosynthetic process"/>
    <property type="evidence" value="ECO:0007669"/>
    <property type="project" value="TreeGrafter"/>
</dbReference>
<dbReference type="InterPro" id="IPR051325">
    <property type="entry name" value="Nudix_hydrolase_domain"/>
</dbReference>
<dbReference type="Proteomes" id="UP000754563">
    <property type="component" value="Unassembled WGS sequence"/>
</dbReference>
<protein>
    <submittedName>
        <fullName evidence="3">NUDIX domain-containing protein</fullName>
    </submittedName>
</protein>
<reference evidence="3" key="2">
    <citation type="journal article" date="2021" name="Microbiome">
        <title>Successional dynamics and alternative stable states in a saline activated sludge microbial community over 9 years.</title>
        <authorList>
            <person name="Wang Y."/>
            <person name="Ye J."/>
            <person name="Ju F."/>
            <person name="Liu L."/>
            <person name="Boyd J.A."/>
            <person name="Deng Y."/>
            <person name="Parks D.H."/>
            <person name="Jiang X."/>
            <person name="Yin X."/>
            <person name="Woodcroft B.J."/>
            <person name="Tyson G.W."/>
            <person name="Hugenholtz P."/>
            <person name="Polz M.F."/>
            <person name="Zhang T."/>
        </authorList>
    </citation>
    <scope>NUCLEOTIDE SEQUENCE</scope>
    <source>
        <strain evidence="3">HKST-UBA11</strain>
    </source>
</reference>
<feature type="non-terminal residue" evidence="3">
    <location>
        <position position="1"/>
    </location>
</feature>
<evidence type="ECO:0000313" key="3">
    <source>
        <dbReference type="EMBL" id="MCA9385982.1"/>
    </source>
</evidence>
<dbReference type="InterPro" id="IPR015797">
    <property type="entry name" value="NUDIX_hydrolase-like_dom_sf"/>
</dbReference>
<organism evidence="3 4">
    <name type="scientific">Candidatus Dojkabacteria bacterium</name>
    <dbReference type="NCBI Taxonomy" id="2099670"/>
    <lineage>
        <taxon>Bacteria</taxon>
        <taxon>Candidatus Dojkabacteria</taxon>
    </lineage>
</organism>
<evidence type="ECO:0000313" key="4">
    <source>
        <dbReference type="Proteomes" id="UP000754563"/>
    </source>
</evidence>
<dbReference type="PROSITE" id="PS51462">
    <property type="entry name" value="NUDIX"/>
    <property type="match status" value="1"/>
</dbReference>
<dbReference type="GO" id="GO:0004081">
    <property type="term" value="F:bis(5'-nucleosyl)-tetraphosphatase (asymmetrical) activity"/>
    <property type="evidence" value="ECO:0007669"/>
    <property type="project" value="TreeGrafter"/>
</dbReference>
<accession>A0A955L8D6</accession>
<feature type="domain" description="Nudix hydrolase" evidence="2">
    <location>
        <begin position="1"/>
        <end position="122"/>
    </location>
</feature>
<gene>
    <name evidence="3" type="ORF">KC717_05030</name>
</gene>
<proteinExistence type="predicted"/>